<dbReference type="InterPro" id="IPR029060">
    <property type="entry name" value="PIN-like_dom_sf"/>
</dbReference>
<evidence type="ECO:0000313" key="1">
    <source>
        <dbReference type="EMBL" id="ADE12663.1"/>
    </source>
</evidence>
<dbReference type="Proteomes" id="UP000001625">
    <property type="component" value="Chromosome"/>
</dbReference>
<keyword evidence="2" id="KW-1185">Reference proteome</keyword>
<dbReference type="STRING" id="580332.Slit_2438"/>
<dbReference type="eggNOG" id="ENOG502ZCFW">
    <property type="taxonomic scope" value="Bacteria"/>
</dbReference>
<accession>D5CMJ1</accession>
<evidence type="ECO:0008006" key="3">
    <source>
        <dbReference type="Google" id="ProtNLM"/>
    </source>
</evidence>
<reference evidence="1 2" key="1">
    <citation type="submission" date="2010-03" db="EMBL/GenBank/DDBJ databases">
        <title>Complete sequence of Sideroxydans lithotrophicus ES-1.</title>
        <authorList>
            <consortium name="US DOE Joint Genome Institute"/>
            <person name="Lucas S."/>
            <person name="Copeland A."/>
            <person name="Lapidus A."/>
            <person name="Cheng J.-F."/>
            <person name="Bruce D."/>
            <person name="Goodwin L."/>
            <person name="Pitluck S."/>
            <person name="Munk A.C."/>
            <person name="Detter J.C."/>
            <person name="Han C."/>
            <person name="Tapia R."/>
            <person name="Larimer F."/>
            <person name="Land M."/>
            <person name="Hauser L."/>
            <person name="Kyrpides N."/>
            <person name="Ivanova N."/>
            <person name="Emerson D."/>
            <person name="Woyke T."/>
        </authorList>
    </citation>
    <scope>NUCLEOTIDE SEQUENCE [LARGE SCALE GENOMIC DNA]</scope>
    <source>
        <strain evidence="1 2">ES-1</strain>
    </source>
</reference>
<proteinExistence type="predicted"/>
<dbReference type="AlphaFoldDB" id="D5CMJ1"/>
<sequence>MILVLLDTNAYLRLAKRIRPLLGVEFGNKKYSLTVLKQVEEEVFKSPRLQFLYPWFADTELNTERMSRQVRLSADERTKIEAAASVLHAYVLDDPHGYTTQGRSPPSPTDCFMLAFGQVRSAIVVTDDLGMHKLANEFGLDIWHGHELLKKMLTAKAITKDLVQDIYAALENNDDLPRTWQEAKHSVFIKLFGPKP</sequence>
<dbReference type="OrthoDB" id="6945155at2"/>
<protein>
    <recommendedName>
        <fullName evidence="3">PIN domain-containing protein</fullName>
    </recommendedName>
</protein>
<dbReference type="KEGG" id="slt:Slit_2438"/>
<dbReference type="SUPFAM" id="SSF88723">
    <property type="entry name" value="PIN domain-like"/>
    <property type="match status" value="1"/>
</dbReference>
<gene>
    <name evidence="1" type="ordered locus">Slit_2438</name>
</gene>
<dbReference type="HOGENOM" id="CLU_1474223_0_0_4"/>
<dbReference type="EMBL" id="CP001965">
    <property type="protein sequence ID" value="ADE12663.1"/>
    <property type="molecule type" value="Genomic_DNA"/>
</dbReference>
<name>D5CMJ1_SIDLE</name>
<evidence type="ECO:0000313" key="2">
    <source>
        <dbReference type="Proteomes" id="UP000001625"/>
    </source>
</evidence>
<organism evidence="1 2">
    <name type="scientific">Sideroxydans lithotrophicus (strain ES-1)</name>
    <dbReference type="NCBI Taxonomy" id="580332"/>
    <lineage>
        <taxon>Bacteria</taxon>
        <taxon>Pseudomonadati</taxon>
        <taxon>Pseudomonadota</taxon>
        <taxon>Betaproteobacteria</taxon>
        <taxon>Nitrosomonadales</taxon>
        <taxon>Gallionellaceae</taxon>
        <taxon>Sideroxydans</taxon>
    </lineage>
</organism>